<name>A0ACA9KZ88_9GLOM</name>
<reference evidence="1" key="1">
    <citation type="submission" date="2021-06" db="EMBL/GenBank/DDBJ databases">
        <authorList>
            <person name="Kallberg Y."/>
            <person name="Tangrot J."/>
            <person name="Rosling A."/>
        </authorList>
    </citation>
    <scope>NUCLEOTIDE SEQUENCE</scope>
    <source>
        <strain evidence="1">CL356</strain>
    </source>
</reference>
<evidence type="ECO:0000313" key="1">
    <source>
        <dbReference type="EMBL" id="CAG8502052.1"/>
    </source>
</evidence>
<dbReference type="EMBL" id="CAJVPT010003909">
    <property type="protein sequence ID" value="CAG8502052.1"/>
    <property type="molecule type" value="Genomic_DNA"/>
</dbReference>
<dbReference type="Proteomes" id="UP000789525">
    <property type="component" value="Unassembled WGS sequence"/>
</dbReference>
<sequence>MKIFPEVVAFDAAHSIAFRHGLGNSLFANESTKITNSQDVSAFANKVYIAPNITVVGTSVNHQELLNLTDDLFQNISHASPFTPIPSKYYGGEARIAAEGISHYVLAFAGAPAGTPDYATLQVLRSLIDGEKHTKWGEGVNVLAKTVNKFEGTRGSAFNVGYSDAGLFGVHTSGIATSVYQVLRAVVEELKRASSSVPKENFDQALAKARSSVAATYETRYSKTETFGGQVLSSGKVIPPAEAIAQLDRVKIEDVQNAAIKVLQSKPTAVAIGDINSLPYSDALSL</sequence>
<comment type="caution">
    <text evidence="1">The sequence shown here is derived from an EMBL/GenBank/DDBJ whole genome shotgun (WGS) entry which is preliminary data.</text>
</comment>
<protein>
    <submittedName>
        <fullName evidence="1">16731_t:CDS:1</fullName>
    </submittedName>
</protein>
<keyword evidence="2" id="KW-1185">Reference proteome</keyword>
<proteinExistence type="predicted"/>
<accession>A0ACA9KZ88</accession>
<gene>
    <name evidence="1" type="ORF">ACOLOM_LOCUS2844</name>
</gene>
<evidence type="ECO:0000313" key="2">
    <source>
        <dbReference type="Proteomes" id="UP000789525"/>
    </source>
</evidence>
<organism evidence="1 2">
    <name type="scientific">Acaulospora colombiana</name>
    <dbReference type="NCBI Taxonomy" id="27376"/>
    <lineage>
        <taxon>Eukaryota</taxon>
        <taxon>Fungi</taxon>
        <taxon>Fungi incertae sedis</taxon>
        <taxon>Mucoromycota</taxon>
        <taxon>Glomeromycotina</taxon>
        <taxon>Glomeromycetes</taxon>
        <taxon>Diversisporales</taxon>
        <taxon>Acaulosporaceae</taxon>
        <taxon>Acaulospora</taxon>
    </lineage>
</organism>